<accession>A0A251SVE4</accession>
<evidence type="ECO:0000256" key="8">
    <source>
        <dbReference type="SAM" id="Phobius"/>
    </source>
</evidence>
<gene>
    <name evidence="9" type="ORF">HannXRQ_Chr13g0417591</name>
</gene>
<proteinExistence type="inferred from homology"/>
<evidence type="ECO:0000313" key="9">
    <source>
        <dbReference type="EMBL" id="OTG02847.1"/>
    </source>
</evidence>
<evidence type="ECO:0000256" key="7">
    <source>
        <dbReference type="ARBA" id="ARBA00023136"/>
    </source>
</evidence>
<feature type="transmembrane region" description="Helical" evidence="8">
    <location>
        <begin position="20"/>
        <end position="45"/>
    </location>
</feature>
<evidence type="ECO:0000256" key="5">
    <source>
        <dbReference type="ARBA" id="ARBA00022692"/>
    </source>
</evidence>
<evidence type="ECO:0000313" key="10">
    <source>
        <dbReference type="Proteomes" id="UP000215914"/>
    </source>
</evidence>
<comment type="similarity">
    <text evidence="3">Belongs to the oleosin family.</text>
</comment>
<dbReference type="GO" id="GO:0016020">
    <property type="term" value="C:membrane"/>
    <property type="evidence" value="ECO:0007669"/>
    <property type="project" value="UniProtKB-SubCell"/>
</dbReference>
<evidence type="ECO:0000256" key="6">
    <source>
        <dbReference type="ARBA" id="ARBA00022989"/>
    </source>
</evidence>
<keyword evidence="7 8" id="KW-0472">Membrane</keyword>
<dbReference type="GO" id="GO:0009791">
    <property type="term" value="P:post-embryonic development"/>
    <property type="evidence" value="ECO:0007669"/>
    <property type="project" value="UniProtKB-ARBA"/>
</dbReference>
<name>A0A251SVE4_HELAN</name>
<dbReference type="InterPro" id="IPR000136">
    <property type="entry name" value="Oleosin"/>
</dbReference>
<evidence type="ECO:0000256" key="1">
    <source>
        <dbReference type="ARBA" id="ARBA00004141"/>
    </source>
</evidence>
<reference evidence="10" key="1">
    <citation type="journal article" date="2017" name="Nature">
        <title>The sunflower genome provides insights into oil metabolism, flowering and Asterid evolution.</title>
        <authorList>
            <person name="Badouin H."/>
            <person name="Gouzy J."/>
            <person name="Grassa C.J."/>
            <person name="Murat F."/>
            <person name="Staton S.E."/>
            <person name="Cottret L."/>
            <person name="Lelandais-Briere C."/>
            <person name="Owens G.L."/>
            <person name="Carrere S."/>
            <person name="Mayjonade B."/>
            <person name="Legrand L."/>
            <person name="Gill N."/>
            <person name="Kane N.C."/>
            <person name="Bowers J.E."/>
            <person name="Hubner S."/>
            <person name="Bellec A."/>
            <person name="Berard A."/>
            <person name="Berges H."/>
            <person name="Blanchet N."/>
            <person name="Boniface M.C."/>
            <person name="Brunel D."/>
            <person name="Catrice O."/>
            <person name="Chaidir N."/>
            <person name="Claudel C."/>
            <person name="Donnadieu C."/>
            <person name="Faraut T."/>
            <person name="Fievet G."/>
            <person name="Helmstetter N."/>
            <person name="King M."/>
            <person name="Knapp S.J."/>
            <person name="Lai Z."/>
            <person name="Le Paslier M.C."/>
            <person name="Lippi Y."/>
            <person name="Lorenzon L."/>
            <person name="Mandel J.R."/>
            <person name="Marage G."/>
            <person name="Marchand G."/>
            <person name="Marquand E."/>
            <person name="Bret-Mestries E."/>
            <person name="Morien E."/>
            <person name="Nambeesan S."/>
            <person name="Nguyen T."/>
            <person name="Pegot-Espagnet P."/>
            <person name="Pouilly N."/>
            <person name="Raftis F."/>
            <person name="Sallet E."/>
            <person name="Schiex T."/>
            <person name="Thomas J."/>
            <person name="Vandecasteele C."/>
            <person name="Vares D."/>
            <person name="Vear F."/>
            <person name="Vautrin S."/>
            <person name="Crespi M."/>
            <person name="Mangin B."/>
            <person name="Burke J.M."/>
            <person name="Salse J."/>
            <person name="Munos S."/>
            <person name="Vincourt P."/>
            <person name="Rieseberg L.H."/>
            <person name="Langlade N.B."/>
        </authorList>
    </citation>
    <scope>NUCLEOTIDE SEQUENCE [LARGE SCALE GENOMIC DNA]</scope>
    <source>
        <strain evidence="10">cv. SF193</strain>
    </source>
</reference>
<keyword evidence="5 8" id="KW-0812">Transmembrane</keyword>
<sequence length="108" mass="12300">MSSDQQPNVGKTVKGVVGGVVLLFSPVLIIFGPVWAPLFLIYWVYNYLTGKHPIGAGKVDYVRDKIVESVEEVKNKVEQLGKEKVIWYEQRKVPWSTPSLEKWLNVNK</sequence>
<dbReference type="Proteomes" id="UP000215914">
    <property type="component" value="Chromosome 13"/>
</dbReference>
<keyword evidence="10" id="KW-1185">Reference proteome</keyword>
<comment type="subcellular location">
    <subcellularLocation>
        <location evidence="2">Lipid droplet</location>
    </subcellularLocation>
    <subcellularLocation>
        <location evidence="1">Membrane</location>
        <topology evidence="1">Multi-pass membrane protein</topology>
    </subcellularLocation>
</comment>
<dbReference type="EMBL" id="CM007902">
    <property type="protein sequence ID" value="OTG02847.1"/>
    <property type="molecule type" value="Genomic_DNA"/>
</dbReference>
<keyword evidence="6 8" id="KW-1133">Transmembrane helix</keyword>
<dbReference type="GO" id="GO:0048608">
    <property type="term" value="P:reproductive structure development"/>
    <property type="evidence" value="ECO:0007669"/>
    <property type="project" value="UniProtKB-ARBA"/>
</dbReference>
<dbReference type="GO" id="GO:0005576">
    <property type="term" value="C:extracellular region"/>
    <property type="evidence" value="ECO:0000318"/>
    <property type="project" value="GO_Central"/>
</dbReference>
<organism evidence="9 10">
    <name type="scientific">Helianthus annuus</name>
    <name type="common">Common sunflower</name>
    <dbReference type="NCBI Taxonomy" id="4232"/>
    <lineage>
        <taxon>Eukaryota</taxon>
        <taxon>Viridiplantae</taxon>
        <taxon>Streptophyta</taxon>
        <taxon>Embryophyta</taxon>
        <taxon>Tracheophyta</taxon>
        <taxon>Spermatophyta</taxon>
        <taxon>Magnoliopsida</taxon>
        <taxon>eudicotyledons</taxon>
        <taxon>Gunneridae</taxon>
        <taxon>Pentapetalae</taxon>
        <taxon>asterids</taxon>
        <taxon>campanulids</taxon>
        <taxon>Asterales</taxon>
        <taxon>Asteraceae</taxon>
        <taxon>Asteroideae</taxon>
        <taxon>Heliantheae alliance</taxon>
        <taxon>Heliantheae</taxon>
        <taxon>Helianthus</taxon>
    </lineage>
</organism>
<evidence type="ECO:0000256" key="3">
    <source>
        <dbReference type="ARBA" id="ARBA00010858"/>
    </source>
</evidence>
<dbReference type="AlphaFoldDB" id="A0A251SVE4"/>
<protein>
    <submittedName>
        <fullName evidence="9">Putative oleosin</fullName>
    </submittedName>
</protein>
<evidence type="ECO:0000256" key="2">
    <source>
        <dbReference type="ARBA" id="ARBA00004502"/>
    </source>
</evidence>
<evidence type="ECO:0000256" key="4">
    <source>
        <dbReference type="ARBA" id="ARBA00022677"/>
    </source>
</evidence>
<dbReference type="InParanoid" id="A0A251SVE4"/>
<keyword evidence="4" id="KW-0551">Lipid droplet</keyword>
<dbReference type="Pfam" id="PF01277">
    <property type="entry name" value="Oleosin"/>
    <property type="match status" value="1"/>
</dbReference>
<dbReference type="GO" id="GO:0012511">
    <property type="term" value="C:monolayer-surrounded lipid storage body"/>
    <property type="evidence" value="ECO:0007669"/>
    <property type="project" value="InterPro"/>
</dbReference>
<dbReference type="GO" id="GO:0019915">
    <property type="term" value="P:lipid storage"/>
    <property type="evidence" value="ECO:0000318"/>
    <property type="project" value="GO_Central"/>
</dbReference>